<feature type="domain" description="Peptidase S8/S53" evidence="7">
    <location>
        <begin position="597"/>
        <end position="806"/>
    </location>
</feature>
<dbReference type="Proteomes" id="UP001642720">
    <property type="component" value="Unassembled WGS sequence"/>
</dbReference>
<evidence type="ECO:0000256" key="1">
    <source>
        <dbReference type="ARBA" id="ARBA00011073"/>
    </source>
</evidence>
<comment type="similarity">
    <text evidence="1 5">Belongs to the peptidase S8 family.</text>
</comment>
<reference evidence="8 9" key="1">
    <citation type="submission" date="2018-01" db="EMBL/GenBank/DDBJ databases">
        <title>Genome characterization of the sugarcane-associated fungus Trichoderma ghanense CCMA-1212 and their application in lignocelulose bioconversion.</title>
        <authorList>
            <person name="Steindorff A.S."/>
            <person name="Mendes T.D."/>
            <person name="Vilela E.S.D."/>
            <person name="Rodrigues D.S."/>
            <person name="Formighieri E.F."/>
            <person name="Melo I.S."/>
            <person name="Favaro L.C.L."/>
        </authorList>
    </citation>
    <scope>NUCLEOTIDE SEQUENCE [LARGE SCALE GENOMIC DNA]</scope>
    <source>
        <strain evidence="8 9">CCMA-1212</strain>
    </source>
</reference>
<feature type="transmembrane region" description="Helical" evidence="6">
    <location>
        <begin position="794"/>
        <end position="813"/>
    </location>
</feature>
<feature type="active site" description="Charge relay system" evidence="5">
    <location>
        <position position="644"/>
    </location>
</feature>
<dbReference type="PROSITE" id="PS51892">
    <property type="entry name" value="SUBTILASE"/>
    <property type="match status" value="1"/>
</dbReference>
<dbReference type="InterPro" id="IPR000209">
    <property type="entry name" value="Peptidase_S8/S53_dom"/>
</dbReference>
<dbReference type="InterPro" id="IPR036770">
    <property type="entry name" value="Ankyrin_rpt-contain_sf"/>
</dbReference>
<evidence type="ECO:0000256" key="5">
    <source>
        <dbReference type="PROSITE-ProRule" id="PRU01240"/>
    </source>
</evidence>
<gene>
    <name evidence="8" type="ORF">CCMA1212_006895</name>
</gene>
<dbReference type="RefSeq" id="XP_073557243.1">
    <property type="nucleotide sequence ID" value="XM_073704086.1"/>
</dbReference>
<keyword evidence="6" id="KW-1133">Transmembrane helix</keyword>
<dbReference type="InterPro" id="IPR050131">
    <property type="entry name" value="Peptidase_S8_subtilisin-like"/>
</dbReference>
<dbReference type="GeneID" id="300578536"/>
<evidence type="ECO:0000313" key="8">
    <source>
        <dbReference type="EMBL" id="TFB01042.1"/>
    </source>
</evidence>
<accession>A0ABY2GYM6</accession>
<keyword evidence="6" id="KW-0472">Membrane</keyword>
<keyword evidence="9" id="KW-1185">Reference proteome</keyword>
<dbReference type="PANTHER" id="PTHR43806">
    <property type="entry name" value="PEPTIDASE S8"/>
    <property type="match status" value="1"/>
</dbReference>
<sequence>MTSGLNTKSYETLGKMTLTRTNTLIDMAQTSDGKDTTKKTVAIICKDLKISPQEAVLRYLARLKTDEATMDMNFRTIFQAKLEDVCNYLHYRNNDEFQRPPIHEAIQTKNHHFLNCLLRAKQRVSQEVSDLDVAIVVAFRTRDEECHNFTCLQSAIHKNLACVSEMVKLCILVERDLERLRKSLQKTSSKDAEQQPIESIFLMKDRSGNTPLHLLMRSLSDNIASSQIGNQANPMAVVTIMGEWLGKEKMGKLWTAVKETGLSPYKYLLESLASKAATVPDKDKLFRECREAVRAKIFGSITDITLLKRALYGTQEKELCLDMSDFNQSSHDFKKFVAELTSTAHTANGLLFEECLVSVFLPDLNMYKKPNPHDGVADLFKWLQKKGAVRRIRSLNIPDNTTLPMSDELVFDAILNLFEIEKFDWRKLDINLDILVRSPHRDIFTDITLYSTGNYSVLYHWVSDEGIGRLPGLRSVTIEIMASNSINQPTDAQKRHEDWVEEYKVYASRRLEALKEKKERAAPGLQFSYKVNTHGKWDFPALQFTSRGSDEIEQLELIQKLNACHSFLSQLKNTEYAEKFQSLQASDSNRNESLKLIKVAIIDNGTDKFRFRIRNAIERGVSYVKADVESADRILPWWMVSDPHGTQMASLIVAANPWCRLYIARVGKGRRDILPEDAAQAVHWAIEHSVDVISISWVIKGEFEELRKAIEAATKKNILVFCSTADKGSWSGPVYPAGYDGTVRVSATDKYGNFMPASDKGGVIIPVPGEDIPTYGPSYMGDDIKKGTVSGSSVATALAAGIASLSIMMLLIFNDTTKDSLKQSGFYTNKGMVGLLSMAMKGSLFPAGQEAEQYPERWQIKKIQEGMHESFKK</sequence>
<evidence type="ECO:0000313" key="9">
    <source>
        <dbReference type="Proteomes" id="UP001642720"/>
    </source>
</evidence>
<evidence type="ECO:0000256" key="6">
    <source>
        <dbReference type="SAM" id="Phobius"/>
    </source>
</evidence>
<keyword evidence="6" id="KW-0812">Transmembrane</keyword>
<comment type="caution">
    <text evidence="8">The sequence shown here is derived from an EMBL/GenBank/DDBJ whole genome shotgun (WGS) entry which is preliminary data.</text>
</comment>
<dbReference type="Pfam" id="PF00082">
    <property type="entry name" value="Peptidase_S8"/>
    <property type="match status" value="1"/>
</dbReference>
<evidence type="ECO:0000256" key="2">
    <source>
        <dbReference type="ARBA" id="ARBA00022670"/>
    </source>
</evidence>
<evidence type="ECO:0000256" key="3">
    <source>
        <dbReference type="ARBA" id="ARBA00022801"/>
    </source>
</evidence>
<feature type="active site" description="Charge relay system" evidence="5">
    <location>
        <position position="603"/>
    </location>
</feature>
<protein>
    <recommendedName>
        <fullName evidence="7">Peptidase S8/S53 domain-containing protein</fullName>
    </recommendedName>
</protein>
<evidence type="ECO:0000256" key="4">
    <source>
        <dbReference type="ARBA" id="ARBA00022825"/>
    </source>
</evidence>
<feature type="active site" description="Charge relay system" evidence="5">
    <location>
        <position position="793"/>
    </location>
</feature>
<dbReference type="Gene3D" id="1.25.40.20">
    <property type="entry name" value="Ankyrin repeat-containing domain"/>
    <property type="match status" value="1"/>
</dbReference>
<evidence type="ECO:0000259" key="7">
    <source>
        <dbReference type="Pfam" id="PF00082"/>
    </source>
</evidence>
<name>A0ABY2GYM6_9HYPO</name>
<keyword evidence="4 5" id="KW-0720">Serine protease</keyword>
<dbReference type="InterPro" id="IPR036852">
    <property type="entry name" value="Peptidase_S8/S53_dom_sf"/>
</dbReference>
<dbReference type="PANTHER" id="PTHR43806:SF11">
    <property type="entry name" value="CEREVISIN-RELATED"/>
    <property type="match status" value="1"/>
</dbReference>
<keyword evidence="2 5" id="KW-0645">Protease</keyword>
<organism evidence="8 9">
    <name type="scientific">Trichoderma ghanense</name>
    <dbReference type="NCBI Taxonomy" id="65468"/>
    <lineage>
        <taxon>Eukaryota</taxon>
        <taxon>Fungi</taxon>
        <taxon>Dikarya</taxon>
        <taxon>Ascomycota</taxon>
        <taxon>Pezizomycotina</taxon>
        <taxon>Sordariomycetes</taxon>
        <taxon>Hypocreomycetidae</taxon>
        <taxon>Hypocreales</taxon>
        <taxon>Hypocreaceae</taxon>
        <taxon>Trichoderma</taxon>
    </lineage>
</organism>
<dbReference type="EMBL" id="PPTA01000009">
    <property type="protein sequence ID" value="TFB01042.1"/>
    <property type="molecule type" value="Genomic_DNA"/>
</dbReference>
<dbReference type="Gene3D" id="3.40.50.200">
    <property type="entry name" value="Peptidase S8/S53 domain"/>
    <property type="match status" value="1"/>
</dbReference>
<proteinExistence type="inferred from homology"/>
<keyword evidence="3 5" id="KW-0378">Hydrolase</keyword>
<dbReference type="SUPFAM" id="SSF52743">
    <property type="entry name" value="Subtilisin-like"/>
    <property type="match status" value="1"/>
</dbReference>